<evidence type="ECO:0000313" key="1">
    <source>
        <dbReference type="EMBL" id="KAI4313348.1"/>
    </source>
</evidence>
<dbReference type="Proteomes" id="UP000828941">
    <property type="component" value="Chromosome 11"/>
</dbReference>
<organism evidence="1 2">
    <name type="scientific">Bauhinia variegata</name>
    <name type="common">Purple orchid tree</name>
    <name type="synonym">Phanera variegata</name>
    <dbReference type="NCBI Taxonomy" id="167791"/>
    <lineage>
        <taxon>Eukaryota</taxon>
        <taxon>Viridiplantae</taxon>
        <taxon>Streptophyta</taxon>
        <taxon>Embryophyta</taxon>
        <taxon>Tracheophyta</taxon>
        <taxon>Spermatophyta</taxon>
        <taxon>Magnoliopsida</taxon>
        <taxon>eudicotyledons</taxon>
        <taxon>Gunneridae</taxon>
        <taxon>Pentapetalae</taxon>
        <taxon>rosids</taxon>
        <taxon>fabids</taxon>
        <taxon>Fabales</taxon>
        <taxon>Fabaceae</taxon>
        <taxon>Cercidoideae</taxon>
        <taxon>Cercideae</taxon>
        <taxon>Bauhiniinae</taxon>
        <taxon>Bauhinia</taxon>
    </lineage>
</organism>
<keyword evidence="2" id="KW-1185">Reference proteome</keyword>
<name>A0ACB9LQ29_BAUVA</name>
<proteinExistence type="predicted"/>
<evidence type="ECO:0000313" key="2">
    <source>
        <dbReference type="Proteomes" id="UP000828941"/>
    </source>
</evidence>
<comment type="caution">
    <text evidence="1">The sequence shown here is derived from an EMBL/GenBank/DDBJ whole genome shotgun (WGS) entry which is preliminary data.</text>
</comment>
<dbReference type="EMBL" id="CM039436">
    <property type="protein sequence ID" value="KAI4313348.1"/>
    <property type="molecule type" value="Genomic_DNA"/>
</dbReference>
<gene>
    <name evidence="1" type="ORF">L6164_026334</name>
</gene>
<sequence length="239" mass="26221">MFLKGKDLWSHIDGSSMAPVDAKELRQWETKDAEIISWILGSIEAHMVPKEALAGIQEVYEDSRHDQFLMKLRLDFEVALAGLLNKNLIPSLSVCPGELLHKEQRLATQAVLSASQEQSAVVNVAYVAQEMNRGKGQMQCYSCKKFGHITRNCAFCTCALQGHGKTISSPWFVNFGAFNRMIGSPDLLHNLLQYTGTQNIQIANGNNLLITAIGDIGSSLVMYLSLFGSSVGEGDREGG</sequence>
<protein>
    <submittedName>
        <fullName evidence="1">Uncharacterized protein</fullName>
    </submittedName>
</protein>
<accession>A0ACB9LQ29</accession>
<reference evidence="1 2" key="1">
    <citation type="journal article" date="2022" name="DNA Res.">
        <title>Chromosomal-level genome assembly of the orchid tree Bauhinia variegata (Leguminosae; Cercidoideae) supports the allotetraploid origin hypothesis of Bauhinia.</title>
        <authorList>
            <person name="Zhong Y."/>
            <person name="Chen Y."/>
            <person name="Zheng D."/>
            <person name="Pang J."/>
            <person name="Liu Y."/>
            <person name="Luo S."/>
            <person name="Meng S."/>
            <person name="Qian L."/>
            <person name="Wei D."/>
            <person name="Dai S."/>
            <person name="Zhou R."/>
        </authorList>
    </citation>
    <scope>NUCLEOTIDE SEQUENCE [LARGE SCALE GENOMIC DNA]</scope>
    <source>
        <strain evidence="1">BV-YZ2020</strain>
    </source>
</reference>